<sequence length="400" mass="44238">MPQNKSSAHSADPFAPTSEDKFTFGLWTVGWQGRDPFGDATRPALDPVESVHRLAELGAHGVTFHDDDLIPFGSTDTEREAHVKRFRQALEATGMKVPMATTNLFTHPVFKDGAFTANDRDIRRYALRKTMRNIDLAAELGASVYVAWGGREGAESGAAKDVRAALERLKEAFDVLAEYVTEQRYGLRFALEPKPNEPRGDILLPTVGHALAFIEKLERPELFGVNPEVGHEQMAGLNFAHGIAQALWAGKLFHIDLNGQSGIKYDQDLRFGAGDLRSAFWLVDLLESAGYEGPRHFDFKPPRTEDFDGVWASAAGCMRNYLILREKARAFRADPEVQEALRASRLDQLAAPTLAPGETPAALRADRDAFEEFGVEAAGRRGLAFERLDQLALDHLLGVR</sequence>
<evidence type="ECO:0000256" key="12">
    <source>
        <dbReference type="HAMAP-Rule" id="MF_00455"/>
    </source>
</evidence>
<keyword evidence="9 12" id="KW-0413">Isomerase</keyword>
<feature type="binding site" evidence="12">
    <location>
        <position position="298"/>
    </location>
    <ligand>
        <name>Mg(2+)</name>
        <dbReference type="ChEBI" id="CHEBI:18420"/>
        <label>1</label>
    </ligand>
</feature>
<feature type="binding site" evidence="12">
    <location>
        <position position="228"/>
    </location>
    <ligand>
        <name>Mg(2+)</name>
        <dbReference type="ChEBI" id="CHEBI:18420"/>
        <label>1</label>
    </ligand>
</feature>
<evidence type="ECO:0000313" key="16">
    <source>
        <dbReference type="EMBL" id="MCQ4081725.1"/>
    </source>
</evidence>
<dbReference type="RefSeq" id="WP_255920625.1">
    <property type="nucleotide sequence ID" value="NZ_JANFNG010000009.1"/>
</dbReference>
<feature type="active site" evidence="12">
    <location>
        <position position="68"/>
    </location>
</feature>
<dbReference type="Gene3D" id="3.20.20.150">
    <property type="entry name" value="Divalent-metal-dependent TIM barrel enzymes"/>
    <property type="match status" value="1"/>
</dbReference>
<dbReference type="Pfam" id="PF01261">
    <property type="entry name" value="AP_endonuc_2"/>
    <property type="match status" value="1"/>
</dbReference>
<evidence type="ECO:0000259" key="15">
    <source>
        <dbReference type="Pfam" id="PF01261"/>
    </source>
</evidence>
<comment type="subcellular location">
    <subcellularLocation>
        <location evidence="1 12 14">Cytoplasm</location>
    </subcellularLocation>
</comment>
<feature type="binding site" evidence="12">
    <location>
        <position position="192"/>
    </location>
    <ligand>
        <name>Mg(2+)</name>
        <dbReference type="ChEBI" id="CHEBI:18420"/>
        <label>1</label>
    </ligand>
</feature>
<reference evidence="16" key="1">
    <citation type="submission" date="2022-06" db="EMBL/GenBank/DDBJ databases">
        <title>Draft genome sequence of Streptomyces sp. RB6PN25 isolated from peat swamp forest in Thailand.</title>
        <authorList>
            <person name="Duangmal K."/>
            <person name="Klaysubun C."/>
        </authorList>
    </citation>
    <scope>NUCLEOTIDE SEQUENCE</scope>
    <source>
        <strain evidence="16">RB6PN25</strain>
    </source>
</reference>
<evidence type="ECO:0000256" key="13">
    <source>
        <dbReference type="RuleBase" id="RU000609"/>
    </source>
</evidence>
<evidence type="ECO:0000256" key="3">
    <source>
        <dbReference type="ARBA" id="ARBA00011881"/>
    </source>
</evidence>
<comment type="cofactor">
    <cofactor evidence="12">
        <name>Mg(2+)</name>
        <dbReference type="ChEBI" id="CHEBI:18420"/>
    </cofactor>
    <text evidence="12">Binds 2 magnesium ions per subunit.</text>
</comment>
<dbReference type="HAMAP" id="MF_00455">
    <property type="entry name" value="Xylose_isom_A"/>
    <property type="match status" value="1"/>
</dbReference>
<evidence type="ECO:0000256" key="4">
    <source>
        <dbReference type="ARBA" id="ARBA00011958"/>
    </source>
</evidence>
<name>A0ABT1PYX9_9ACTN</name>
<dbReference type="PRINTS" id="PR00688">
    <property type="entry name" value="XYLOSISMRASE"/>
</dbReference>
<keyword evidence="6 12" id="KW-0963">Cytoplasm</keyword>
<dbReference type="PANTHER" id="PTHR48408:SF1">
    <property type="entry name" value="XYLOSE ISOMERASE"/>
    <property type="match status" value="1"/>
</dbReference>
<feature type="binding site" evidence="12">
    <location>
        <position position="228"/>
    </location>
    <ligand>
        <name>Mg(2+)</name>
        <dbReference type="ChEBI" id="CHEBI:18420"/>
        <label>2</label>
    </ligand>
</feature>
<keyword evidence="8 12" id="KW-0479">Metal-binding</keyword>
<dbReference type="NCBIfam" id="TIGR02631">
    <property type="entry name" value="xylA_Arthro"/>
    <property type="match status" value="1"/>
</dbReference>
<evidence type="ECO:0000256" key="2">
    <source>
        <dbReference type="ARBA" id="ARBA00005765"/>
    </source>
</evidence>
<evidence type="ECO:0000313" key="17">
    <source>
        <dbReference type="Proteomes" id="UP001057702"/>
    </source>
</evidence>
<dbReference type="EC" id="5.3.1.5" evidence="4 12"/>
<evidence type="ECO:0000256" key="1">
    <source>
        <dbReference type="ARBA" id="ARBA00004496"/>
    </source>
</evidence>
<dbReference type="PROSITE" id="PS51415">
    <property type="entry name" value="XYLOSE_ISOMERASE"/>
    <property type="match status" value="1"/>
</dbReference>
<comment type="similarity">
    <text evidence="2 12 13">Belongs to the xylose isomerase family.</text>
</comment>
<evidence type="ECO:0000256" key="6">
    <source>
        <dbReference type="ARBA" id="ARBA00022490"/>
    </source>
</evidence>
<feature type="domain" description="Xylose isomerase-like TIM barrel" evidence="15">
    <location>
        <begin position="52"/>
        <end position="300"/>
    </location>
</feature>
<feature type="binding site" evidence="12">
    <location>
        <position position="256"/>
    </location>
    <ligand>
        <name>Mg(2+)</name>
        <dbReference type="ChEBI" id="CHEBI:18420"/>
        <label>1</label>
    </ligand>
</feature>
<keyword evidence="12" id="KW-0460">Magnesium</keyword>
<evidence type="ECO:0000256" key="5">
    <source>
        <dbReference type="ARBA" id="ARBA00018232"/>
    </source>
</evidence>
<evidence type="ECO:0000256" key="7">
    <source>
        <dbReference type="ARBA" id="ARBA00022629"/>
    </source>
</evidence>
<dbReference type="Proteomes" id="UP001057702">
    <property type="component" value="Unassembled WGS sequence"/>
</dbReference>
<dbReference type="SUPFAM" id="SSF51658">
    <property type="entry name" value="Xylose isomerase-like"/>
    <property type="match status" value="1"/>
</dbReference>
<keyword evidence="10 12" id="KW-0119">Carbohydrate metabolism</keyword>
<comment type="subunit">
    <text evidence="3 12 14">Homotetramer.</text>
</comment>
<evidence type="ECO:0000256" key="9">
    <source>
        <dbReference type="ARBA" id="ARBA00023235"/>
    </source>
</evidence>
<gene>
    <name evidence="12 16" type="primary">xylA</name>
    <name evidence="16" type="ORF">NGB36_14180</name>
</gene>
<feature type="active site" evidence="12">
    <location>
        <position position="65"/>
    </location>
</feature>
<evidence type="ECO:0000256" key="8">
    <source>
        <dbReference type="ARBA" id="ARBA00022723"/>
    </source>
</evidence>
<dbReference type="InterPro" id="IPR001998">
    <property type="entry name" value="Xylose_isomerase"/>
</dbReference>
<comment type="caution">
    <text evidence="12">Lacks conserved residue(s) required for the propagation of feature annotation.</text>
</comment>
<evidence type="ECO:0000256" key="10">
    <source>
        <dbReference type="ARBA" id="ARBA00023277"/>
    </source>
</evidence>
<evidence type="ECO:0000256" key="14">
    <source>
        <dbReference type="RuleBase" id="RU000610"/>
    </source>
</evidence>
<comment type="caution">
    <text evidence="16">The sequence shown here is derived from an EMBL/GenBank/DDBJ whole genome shotgun (WGS) entry which is preliminary data.</text>
</comment>
<dbReference type="InterPro" id="IPR036237">
    <property type="entry name" value="Xyl_isomerase-like_sf"/>
</dbReference>
<organism evidence="16 17">
    <name type="scientific">Streptomyces humicola</name>
    <dbReference type="NCBI Taxonomy" id="2953240"/>
    <lineage>
        <taxon>Bacteria</taxon>
        <taxon>Bacillati</taxon>
        <taxon>Actinomycetota</taxon>
        <taxon>Actinomycetes</taxon>
        <taxon>Kitasatosporales</taxon>
        <taxon>Streptomycetaceae</taxon>
        <taxon>Streptomyces</taxon>
    </lineage>
</organism>
<dbReference type="InterPro" id="IPR013453">
    <property type="entry name" value="XylA_actinobac"/>
</dbReference>
<comment type="catalytic activity">
    <reaction evidence="11 12 13">
        <text>alpha-D-xylose = alpha-D-xylulofuranose</text>
        <dbReference type="Rhea" id="RHEA:22816"/>
        <dbReference type="ChEBI" id="CHEBI:28518"/>
        <dbReference type="ChEBI" id="CHEBI:188998"/>
        <dbReference type="EC" id="5.3.1.5"/>
    </reaction>
</comment>
<dbReference type="InterPro" id="IPR013022">
    <property type="entry name" value="Xyl_isomerase-like_TIM-brl"/>
</dbReference>
<dbReference type="PANTHER" id="PTHR48408">
    <property type="match status" value="1"/>
</dbReference>
<proteinExistence type="inferred from homology"/>
<accession>A0ABT1PYX9</accession>
<keyword evidence="17" id="KW-1185">Reference proteome</keyword>
<evidence type="ECO:0000256" key="11">
    <source>
        <dbReference type="ARBA" id="ARBA00033659"/>
    </source>
</evidence>
<dbReference type="GO" id="GO:0009045">
    <property type="term" value="F:xylose isomerase activity"/>
    <property type="evidence" value="ECO:0007669"/>
    <property type="project" value="UniProtKB-EC"/>
</dbReference>
<dbReference type="EMBL" id="JANFNG010000009">
    <property type="protein sequence ID" value="MCQ4081725.1"/>
    <property type="molecule type" value="Genomic_DNA"/>
</dbReference>
<feature type="binding site" evidence="12">
    <location>
        <position position="231"/>
    </location>
    <ligand>
        <name>Mg(2+)</name>
        <dbReference type="ChEBI" id="CHEBI:18420"/>
        <label>2</label>
    </ligand>
</feature>
<keyword evidence="7 12" id="KW-0859">Xylose metabolism</keyword>
<protein>
    <recommendedName>
        <fullName evidence="5 12">Xylose isomerase</fullName>
        <ecNumber evidence="4 12">5.3.1.5</ecNumber>
    </recommendedName>
</protein>